<proteinExistence type="predicted"/>
<comment type="caution">
    <text evidence="2">The sequence shown here is derived from an EMBL/GenBank/DDBJ whole genome shotgun (WGS) entry which is preliminary data.</text>
</comment>
<evidence type="ECO:0000256" key="1">
    <source>
        <dbReference type="SAM" id="Phobius"/>
    </source>
</evidence>
<dbReference type="Proteomes" id="UP001302949">
    <property type="component" value="Unassembled WGS sequence"/>
</dbReference>
<keyword evidence="1" id="KW-1133">Transmembrane helix</keyword>
<gene>
    <name evidence="2" type="ORF">VB248_16755</name>
</gene>
<evidence type="ECO:0000313" key="3">
    <source>
        <dbReference type="Proteomes" id="UP001302949"/>
    </source>
</evidence>
<reference evidence="2 3" key="1">
    <citation type="submission" date="2023-12" db="EMBL/GenBank/DDBJ databases">
        <title>Novel species of the genus Arcicella isolated from rivers.</title>
        <authorList>
            <person name="Lu H."/>
        </authorList>
    </citation>
    <scope>NUCLEOTIDE SEQUENCE [LARGE SCALE GENOMIC DNA]</scope>
    <source>
        <strain evidence="2 3">KCTC 23307</strain>
    </source>
</reference>
<keyword evidence="1" id="KW-0472">Membrane</keyword>
<evidence type="ECO:0000313" key="2">
    <source>
        <dbReference type="EMBL" id="MEA5140803.1"/>
    </source>
</evidence>
<organism evidence="2 3">
    <name type="scientific">Arcicella rigui</name>
    <dbReference type="NCBI Taxonomy" id="797020"/>
    <lineage>
        <taxon>Bacteria</taxon>
        <taxon>Pseudomonadati</taxon>
        <taxon>Bacteroidota</taxon>
        <taxon>Cytophagia</taxon>
        <taxon>Cytophagales</taxon>
        <taxon>Flectobacillaceae</taxon>
        <taxon>Arcicella</taxon>
    </lineage>
</organism>
<keyword evidence="3" id="KW-1185">Reference proteome</keyword>
<feature type="transmembrane region" description="Helical" evidence="1">
    <location>
        <begin position="190"/>
        <end position="208"/>
    </location>
</feature>
<evidence type="ECO:0008006" key="4">
    <source>
        <dbReference type="Google" id="ProtNLM"/>
    </source>
</evidence>
<sequence>MPTKQHLKTMMQRTIVILLLLFIRVGSTLAHQPDLSTFMLYEKEDGKCYLQIYSSLAAFEGEIDYKFSKNSYKTAEEFKALVGKHFLNNTLIILNQQDTLKLSNPQVILGHETKLLLEVSGFPKNIQTLYLSNKAFADTPNHQSIVMMLKKGLPNQQYILNKENQNEIYLMMENGKWHQDTLQKSSLNQSVIIVAIAIVFVFLSVLGFRKWQKERNFMASLN</sequence>
<dbReference type="EMBL" id="JAYFUM010000021">
    <property type="protein sequence ID" value="MEA5140803.1"/>
    <property type="molecule type" value="Genomic_DNA"/>
</dbReference>
<name>A0ABU5QDV9_9BACT</name>
<protein>
    <recommendedName>
        <fullName evidence="4">Secreted protein</fullName>
    </recommendedName>
</protein>
<dbReference type="RefSeq" id="WP_323297959.1">
    <property type="nucleotide sequence ID" value="NZ_JAYFUM010000021.1"/>
</dbReference>
<keyword evidence="1" id="KW-0812">Transmembrane</keyword>
<accession>A0ABU5QDV9</accession>